<dbReference type="Proteomes" id="UP000240931">
    <property type="component" value="Segment"/>
</dbReference>
<name>A0A2C9CY58_9CAUD</name>
<evidence type="ECO:0000313" key="1">
    <source>
        <dbReference type="EMBL" id="SOK58780.1"/>
    </source>
</evidence>
<reference evidence="1" key="1">
    <citation type="submission" date="2017-10" db="EMBL/GenBank/DDBJ databases">
        <authorList>
            <person name="Banno H."/>
            <person name="Chua N.-H."/>
        </authorList>
    </citation>
    <scope>NUCLEOTIDE SEQUENCE [LARGE SCALE GENOMIC DNA]</scope>
</reference>
<sequence length="103" mass="11944">MLEGFTKVGSGHSHNNVLPKESGAYNVVVISRDGLPVIQVMYFDKDAADRFERDRQWIYFKISEYGYFEHHRHSGESIDAWKKIEGVNLKIVPEKIEISFDNI</sequence>
<dbReference type="OrthoDB" id="33945at10239"/>
<proteinExistence type="predicted"/>
<evidence type="ECO:0000313" key="4">
    <source>
        <dbReference type="Proteomes" id="UP000317227"/>
    </source>
</evidence>
<keyword evidence="3" id="KW-1185">Reference proteome</keyword>
<dbReference type="EMBL" id="LR596615">
    <property type="protein sequence ID" value="VUE36549.1"/>
    <property type="molecule type" value="Genomic_DNA"/>
</dbReference>
<dbReference type="GeneID" id="40100921"/>
<evidence type="ECO:0000313" key="2">
    <source>
        <dbReference type="EMBL" id="VUE36549.1"/>
    </source>
</evidence>
<accession>A0A2C9CY58</accession>
<reference evidence="3" key="2">
    <citation type="submission" date="2017-10" db="EMBL/GenBank/DDBJ databases">
        <authorList>
            <person name="Skurnik M."/>
        </authorList>
    </citation>
    <scope>NUCLEOTIDE SEQUENCE [LARGE SCALE GENOMIC DNA]</scope>
</reference>
<protein>
    <submittedName>
        <fullName evidence="1">Uncharacterized protein</fullName>
    </submittedName>
</protein>
<organism evidence="1 3">
    <name type="scientific">Yersinia phage fHe-Yen9-04</name>
    <dbReference type="NCBI Taxonomy" id="2052742"/>
    <lineage>
        <taxon>Viruses</taxon>
        <taxon>Duplodnaviria</taxon>
        <taxon>Heunggongvirae</taxon>
        <taxon>Uroviricota</taxon>
        <taxon>Caudoviricetes</taxon>
        <taxon>Eneladusvirus</taxon>
        <taxon>Eneladusvirus Yen904</taxon>
    </lineage>
</organism>
<evidence type="ECO:0000313" key="3">
    <source>
        <dbReference type="Proteomes" id="UP000240931"/>
    </source>
</evidence>
<dbReference type="EMBL" id="LT960551">
    <property type="protein sequence ID" value="SOK58780.1"/>
    <property type="molecule type" value="Genomic_DNA"/>
</dbReference>
<dbReference type="KEGG" id="vg:40100921"/>
<dbReference type="RefSeq" id="YP_009624113.1">
    <property type="nucleotide sequence ID" value="NC_042116.1"/>
</dbReference>
<reference evidence="2 4" key="3">
    <citation type="submission" date="2019-06" db="EMBL/GenBank/DDBJ databases">
        <authorList>
            <person name="Bower L."/>
            <person name="Leinonen R."/>
        </authorList>
    </citation>
    <scope>NUCLEOTIDE SEQUENCE [LARGE SCALE GENOMIC DNA]</scope>
</reference>
<gene>
    <name evidence="1" type="primary">g503</name>
</gene>
<dbReference type="Proteomes" id="UP000317227">
    <property type="component" value="Segment"/>
</dbReference>